<dbReference type="GeneID" id="92090281"/>
<dbReference type="RefSeq" id="XP_066716487.1">
    <property type="nucleotide sequence ID" value="XM_066857218.1"/>
</dbReference>
<protein>
    <recommendedName>
        <fullName evidence="7">Carboxylic ester hydrolase</fullName>
        <ecNumber evidence="7">3.1.1.-</ecNumber>
    </recommendedName>
</protein>
<evidence type="ECO:0000256" key="2">
    <source>
        <dbReference type="ARBA" id="ARBA00022651"/>
    </source>
</evidence>
<organism evidence="8 9">
    <name type="scientific">Apiospora phragmitis</name>
    <dbReference type="NCBI Taxonomy" id="2905665"/>
    <lineage>
        <taxon>Eukaryota</taxon>
        <taxon>Fungi</taxon>
        <taxon>Dikarya</taxon>
        <taxon>Ascomycota</taxon>
        <taxon>Pezizomycotina</taxon>
        <taxon>Sordariomycetes</taxon>
        <taxon>Xylariomycetidae</taxon>
        <taxon>Amphisphaeriales</taxon>
        <taxon>Apiosporaceae</taxon>
        <taxon>Apiospora</taxon>
    </lineage>
</organism>
<evidence type="ECO:0000313" key="9">
    <source>
        <dbReference type="Proteomes" id="UP001480595"/>
    </source>
</evidence>
<keyword evidence="2" id="KW-0858">Xylan degradation</keyword>
<keyword evidence="2" id="KW-0624">Polysaccharide degradation</keyword>
<evidence type="ECO:0000256" key="4">
    <source>
        <dbReference type="ARBA" id="ARBA00022801"/>
    </source>
</evidence>
<evidence type="ECO:0000256" key="6">
    <source>
        <dbReference type="ARBA" id="ARBA00034075"/>
    </source>
</evidence>
<keyword evidence="3" id="KW-0732">Signal</keyword>
<gene>
    <name evidence="8" type="ORF">PG994_005809</name>
</gene>
<sequence length="304" mass="33426">MDPSACNLTEIATSLSCEFNDALDCLTQAQVSTLIALHQNYTITVDGETKDIFPGPEPGAEGTLLSFVAPTGGMYAPAGQPCGFDWQWPLNFLSGYESGYNYTDKIVTDAEQQRPGMASPRANTTDWARFHSRGGRLIMYHGPADGIVPTKSSLEYFQNVGKYSANRDDFMLYYQVPGMAHCFLSDSYPVNLNPPETFPYVQPQYRAPWFFSAATQGSAVYSGNILGLDLVNNPSTDMFAALVNWMEHTDQKPHDIIATTFNTSANWATSYAQRPVCPFPRAADYTGGRTNDTTSWACPPPLVV</sequence>
<dbReference type="Proteomes" id="UP001480595">
    <property type="component" value="Unassembled WGS sequence"/>
</dbReference>
<keyword evidence="9" id="KW-1185">Reference proteome</keyword>
<dbReference type="PANTHER" id="PTHR33938:SF15">
    <property type="entry name" value="FERULOYL ESTERASE B-RELATED"/>
    <property type="match status" value="1"/>
</dbReference>
<comment type="caution">
    <text evidence="8">The sequence shown here is derived from an EMBL/GenBank/DDBJ whole genome shotgun (WGS) entry which is preliminary data.</text>
</comment>
<keyword evidence="2" id="KW-0119">Carbohydrate metabolism</keyword>
<dbReference type="InterPro" id="IPR011118">
    <property type="entry name" value="Tannase/feruloyl_esterase"/>
</dbReference>
<dbReference type="PANTHER" id="PTHR33938">
    <property type="entry name" value="FERULOYL ESTERASE B-RELATED"/>
    <property type="match status" value="1"/>
</dbReference>
<keyword evidence="5" id="KW-1015">Disulfide bond</keyword>
<proteinExistence type="inferred from homology"/>
<evidence type="ECO:0000313" key="8">
    <source>
        <dbReference type="EMBL" id="KAK8069193.1"/>
    </source>
</evidence>
<comment type="similarity">
    <text evidence="7">Belongs to the tannase family.</text>
</comment>
<evidence type="ECO:0000256" key="5">
    <source>
        <dbReference type="ARBA" id="ARBA00023157"/>
    </source>
</evidence>
<evidence type="ECO:0000256" key="1">
    <source>
        <dbReference type="ARBA" id="ARBA00022487"/>
    </source>
</evidence>
<evidence type="ECO:0000256" key="7">
    <source>
        <dbReference type="RuleBase" id="RU361238"/>
    </source>
</evidence>
<reference evidence="8 9" key="1">
    <citation type="submission" date="2023-01" db="EMBL/GenBank/DDBJ databases">
        <title>Analysis of 21 Apiospora genomes using comparative genomics revels a genus with tremendous synthesis potential of carbohydrate active enzymes and secondary metabolites.</title>
        <authorList>
            <person name="Sorensen T."/>
        </authorList>
    </citation>
    <scope>NUCLEOTIDE SEQUENCE [LARGE SCALE GENOMIC DNA]</scope>
    <source>
        <strain evidence="8 9">CBS 135458</strain>
    </source>
</reference>
<comment type="catalytic activity">
    <reaction evidence="6">
        <text>feruloyl-polysaccharide + H2O = ferulate + polysaccharide.</text>
        <dbReference type="EC" id="3.1.1.73"/>
    </reaction>
</comment>
<keyword evidence="4 7" id="KW-0378">Hydrolase</keyword>
<keyword evidence="1" id="KW-0719">Serine esterase</keyword>
<dbReference type="Pfam" id="PF07519">
    <property type="entry name" value="Tannase"/>
    <property type="match status" value="1"/>
</dbReference>
<dbReference type="EC" id="3.1.1.-" evidence="7"/>
<name>A0ABR1VD99_9PEZI</name>
<accession>A0ABR1VD99</accession>
<dbReference type="EMBL" id="JAQQWL010000006">
    <property type="protein sequence ID" value="KAK8069193.1"/>
    <property type="molecule type" value="Genomic_DNA"/>
</dbReference>
<evidence type="ECO:0000256" key="3">
    <source>
        <dbReference type="ARBA" id="ARBA00022729"/>
    </source>
</evidence>